<dbReference type="AlphaFoldDB" id="A0A059F8A2"/>
<name>A0A059F8A2_9PROT</name>
<reference evidence="2 3" key="1">
    <citation type="journal article" date="2014" name="Antonie Van Leeuwenhoek">
        <title>Hyphomonas beringensis sp. nov. and Hyphomonas chukchiensis sp. nov., isolated from surface seawater of the Bering Sea and Chukchi Sea.</title>
        <authorList>
            <person name="Li C."/>
            <person name="Lai Q."/>
            <person name="Li G."/>
            <person name="Dong C."/>
            <person name="Wang J."/>
            <person name="Liao Y."/>
            <person name="Shao Z."/>
        </authorList>
    </citation>
    <scope>NUCLEOTIDE SEQUENCE [LARGE SCALE GENOMIC DNA]</scope>
    <source>
        <strain evidence="2 3">VP2</strain>
    </source>
</reference>
<keyword evidence="1" id="KW-0732">Signal</keyword>
<dbReference type="Proteomes" id="UP000024816">
    <property type="component" value="Unassembled WGS sequence"/>
</dbReference>
<proteinExistence type="predicted"/>
<feature type="chain" id="PRO_5001572630" description="Alginate biosynthesis protein AlgF" evidence="1">
    <location>
        <begin position="24"/>
        <end position="205"/>
    </location>
</feature>
<dbReference type="OrthoDB" id="7619891at2"/>
<dbReference type="EMBL" id="ARYJ01000011">
    <property type="protein sequence ID" value="KCZ86822.1"/>
    <property type="molecule type" value="Genomic_DNA"/>
</dbReference>
<evidence type="ECO:0000256" key="1">
    <source>
        <dbReference type="SAM" id="SignalP"/>
    </source>
</evidence>
<evidence type="ECO:0008006" key="4">
    <source>
        <dbReference type="Google" id="ProtNLM"/>
    </source>
</evidence>
<sequence>MANKSHAVFGIAAILVLAGNAQAESPAALAWVQDPDSIIRVDGSDAGTSANFYSFSRLIHSSGGPGPILIFNCQAMSTGQHSLNAAVQLDPDNAYEENPSERLHLLNVSVTLTIDGSKKSERFKYHPASSKIIPHNKAVAKQLYNAVVQGSDVSLKVKGKTYDLALPGKDPVFVSFAKTCPTTNGGKFDPAIVEQAGIAATADPN</sequence>
<protein>
    <recommendedName>
        <fullName evidence="4">Alginate biosynthesis protein AlgF</fullName>
    </recommendedName>
</protein>
<dbReference type="PATRIC" id="fig|1280952.3.peg.2903"/>
<evidence type="ECO:0000313" key="2">
    <source>
        <dbReference type="EMBL" id="KCZ86822.1"/>
    </source>
</evidence>
<organism evidence="2 3">
    <name type="scientific">Hyphomonas jannaschiana VP2</name>
    <dbReference type="NCBI Taxonomy" id="1280952"/>
    <lineage>
        <taxon>Bacteria</taxon>
        <taxon>Pseudomonadati</taxon>
        <taxon>Pseudomonadota</taxon>
        <taxon>Alphaproteobacteria</taxon>
        <taxon>Hyphomonadales</taxon>
        <taxon>Hyphomonadaceae</taxon>
        <taxon>Hyphomonas</taxon>
    </lineage>
</organism>
<gene>
    <name evidence="2" type="ORF">HJA_14514</name>
</gene>
<evidence type="ECO:0000313" key="3">
    <source>
        <dbReference type="Proteomes" id="UP000024816"/>
    </source>
</evidence>
<comment type="caution">
    <text evidence="2">The sequence shown here is derived from an EMBL/GenBank/DDBJ whole genome shotgun (WGS) entry which is preliminary data.</text>
</comment>
<feature type="signal peptide" evidence="1">
    <location>
        <begin position="1"/>
        <end position="23"/>
    </location>
</feature>
<keyword evidence="3" id="KW-1185">Reference proteome</keyword>
<accession>A0A059F8A2</accession>